<dbReference type="Proteomes" id="UP000320914">
    <property type="component" value="Unassembled WGS sequence"/>
</dbReference>
<evidence type="ECO:0000313" key="2">
    <source>
        <dbReference type="EMBL" id="TPG74814.1"/>
    </source>
</evidence>
<accession>A0A502HM76</accession>
<evidence type="ECO:0000313" key="4">
    <source>
        <dbReference type="EMBL" id="TPG83723.1"/>
    </source>
</evidence>
<feature type="non-terminal residue" evidence="2">
    <location>
        <position position="1"/>
    </location>
</feature>
<dbReference type="GO" id="GO:0003676">
    <property type="term" value="F:nucleic acid binding"/>
    <property type="evidence" value="ECO:0007669"/>
    <property type="project" value="InterPro"/>
</dbReference>
<dbReference type="Gene3D" id="3.30.420.10">
    <property type="entry name" value="Ribonuclease H-like superfamily/Ribonuclease H"/>
    <property type="match status" value="1"/>
</dbReference>
<dbReference type="InterPro" id="IPR012337">
    <property type="entry name" value="RNaseH-like_sf"/>
</dbReference>
<dbReference type="SUPFAM" id="SSF53098">
    <property type="entry name" value="Ribonuclease H-like"/>
    <property type="match status" value="1"/>
</dbReference>
<feature type="domain" description="Integrase catalytic" evidence="1">
    <location>
        <begin position="1"/>
        <end position="83"/>
    </location>
</feature>
<dbReference type="Pfam" id="PF13683">
    <property type="entry name" value="rve_3"/>
    <property type="match status" value="1"/>
</dbReference>
<dbReference type="EMBL" id="RCZA01000005">
    <property type="protein sequence ID" value="TPG83723.1"/>
    <property type="molecule type" value="Genomic_DNA"/>
</dbReference>
<organism evidence="2 5">
    <name type="scientific">Pseudomonas mandelii</name>
    <dbReference type="NCBI Taxonomy" id="75612"/>
    <lineage>
        <taxon>Bacteria</taxon>
        <taxon>Pseudomonadati</taxon>
        <taxon>Pseudomonadota</taxon>
        <taxon>Gammaproteobacteria</taxon>
        <taxon>Pseudomonadales</taxon>
        <taxon>Pseudomonadaceae</taxon>
        <taxon>Pseudomonas</taxon>
    </lineage>
</organism>
<evidence type="ECO:0000259" key="1">
    <source>
        <dbReference type="PROSITE" id="PS50994"/>
    </source>
</evidence>
<dbReference type="InterPro" id="IPR036397">
    <property type="entry name" value="RNaseH_sf"/>
</dbReference>
<evidence type="ECO:0000313" key="3">
    <source>
        <dbReference type="EMBL" id="TPG75159.1"/>
    </source>
</evidence>
<dbReference type="EMBL" id="RCZA01000023">
    <property type="protein sequence ID" value="TPG74814.1"/>
    <property type="molecule type" value="Genomic_DNA"/>
</dbReference>
<name>A0A502HM76_9PSED</name>
<dbReference type="EMBL" id="RCZA01000022">
    <property type="protein sequence ID" value="TPG75159.1"/>
    <property type="molecule type" value="Genomic_DNA"/>
</dbReference>
<protein>
    <submittedName>
        <fullName evidence="2">IS3 family transposase</fullName>
    </submittedName>
</protein>
<evidence type="ECO:0000313" key="5">
    <source>
        <dbReference type="Proteomes" id="UP000320914"/>
    </source>
</evidence>
<comment type="caution">
    <text evidence="2">The sequence shown here is derived from an EMBL/GenBank/DDBJ whole genome shotgun (WGS) entry which is preliminary data.</text>
</comment>
<dbReference type="GO" id="GO:0015074">
    <property type="term" value="P:DNA integration"/>
    <property type="evidence" value="ECO:0007669"/>
    <property type="project" value="InterPro"/>
</dbReference>
<reference evidence="2 5" key="1">
    <citation type="journal article" date="2019" name="Environ. Microbiol.">
        <title>Species interactions and distinct microbial communities in high Arctic permafrost affected cryosols are associated with the CH4 and CO2 gas fluxes.</title>
        <authorList>
            <person name="Altshuler I."/>
            <person name="Hamel J."/>
            <person name="Turney S."/>
            <person name="Magnuson E."/>
            <person name="Levesque R."/>
            <person name="Greer C."/>
            <person name="Whyte L.G."/>
        </authorList>
    </citation>
    <scope>NUCLEOTIDE SEQUENCE [LARGE SCALE GENOMIC DNA]</scope>
    <source>
        <strain evidence="2 5">OWC5</strain>
    </source>
</reference>
<proteinExistence type="predicted"/>
<gene>
    <name evidence="4" type="ORF">EAH74_12510</name>
    <name evidence="3" type="ORF">EAH74_31310</name>
    <name evidence="2" type="ORF">EAH74_31315</name>
</gene>
<dbReference type="RefSeq" id="WP_140678765.1">
    <property type="nucleotide sequence ID" value="NZ_RCZA01000005.1"/>
</dbReference>
<sequence>QTRLFARQIGLQPVTTPVRSPQSNGMAESFVKTIKRDYVAHMPKPDRETALRNLAIAFEHYNEQHPHSALNYRSPREFRRLAAASI</sequence>
<dbReference type="InterPro" id="IPR001584">
    <property type="entry name" value="Integrase_cat-core"/>
</dbReference>
<dbReference type="AlphaFoldDB" id="A0A502HM76"/>
<dbReference type="PROSITE" id="PS50994">
    <property type="entry name" value="INTEGRASE"/>
    <property type="match status" value="1"/>
</dbReference>